<dbReference type="PROSITE" id="PS50850">
    <property type="entry name" value="MFS"/>
    <property type="match status" value="1"/>
</dbReference>
<feature type="transmembrane region" description="Helical" evidence="5">
    <location>
        <begin position="231"/>
        <end position="252"/>
    </location>
</feature>
<evidence type="ECO:0000256" key="4">
    <source>
        <dbReference type="ARBA" id="ARBA00023136"/>
    </source>
</evidence>
<dbReference type="AlphaFoldDB" id="A0AAV7XFG1"/>
<feature type="transmembrane region" description="Helical" evidence="5">
    <location>
        <begin position="412"/>
        <end position="430"/>
    </location>
</feature>
<dbReference type="InterPro" id="IPR020846">
    <property type="entry name" value="MFS_dom"/>
</dbReference>
<dbReference type="PANTHER" id="PTHR48021">
    <property type="match status" value="1"/>
</dbReference>
<feature type="transmembrane region" description="Helical" evidence="5">
    <location>
        <begin position="195"/>
        <end position="219"/>
    </location>
</feature>
<dbReference type="EMBL" id="JAPTSV010000011">
    <property type="protein sequence ID" value="KAJ1522517.1"/>
    <property type="molecule type" value="Genomic_DNA"/>
</dbReference>
<evidence type="ECO:0000256" key="3">
    <source>
        <dbReference type="ARBA" id="ARBA00022989"/>
    </source>
</evidence>
<dbReference type="InterPro" id="IPR036259">
    <property type="entry name" value="MFS_trans_sf"/>
</dbReference>
<feature type="transmembrane region" description="Helical" evidence="5">
    <location>
        <begin position="493"/>
        <end position="515"/>
    </location>
</feature>
<accession>A0AAV7XFG1</accession>
<dbReference type="InterPro" id="IPR003663">
    <property type="entry name" value="Sugar/inositol_transpt"/>
</dbReference>
<dbReference type="InterPro" id="IPR050549">
    <property type="entry name" value="MFS_Trehalose_Transporter"/>
</dbReference>
<protein>
    <recommendedName>
        <fullName evidence="6">Major facilitator superfamily (MFS) profile domain-containing protein</fullName>
    </recommendedName>
</protein>
<dbReference type="Proteomes" id="UP001075354">
    <property type="component" value="Chromosome 11"/>
</dbReference>
<organism evidence="7 8">
    <name type="scientific">Megalurothrips usitatus</name>
    <name type="common">bean blossom thrips</name>
    <dbReference type="NCBI Taxonomy" id="439358"/>
    <lineage>
        <taxon>Eukaryota</taxon>
        <taxon>Metazoa</taxon>
        <taxon>Ecdysozoa</taxon>
        <taxon>Arthropoda</taxon>
        <taxon>Hexapoda</taxon>
        <taxon>Insecta</taxon>
        <taxon>Pterygota</taxon>
        <taxon>Neoptera</taxon>
        <taxon>Paraneoptera</taxon>
        <taxon>Thysanoptera</taxon>
        <taxon>Terebrantia</taxon>
        <taxon>Thripoidea</taxon>
        <taxon>Thripidae</taxon>
        <taxon>Megalurothrips</taxon>
    </lineage>
</organism>
<feature type="transmembrane region" description="Helical" evidence="5">
    <location>
        <begin position="258"/>
        <end position="277"/>
    </location>
</feature>
<feature type="transmembrane region" description="Helical" evidence="5">
    <location>
        <begin position="527"/>
        <end position="546"/>
    </location>
</feature>
<dbReference type="PANTHER" id="PTHR48021:SF32">
    <property type="entry name" value="FACILITATED TREHALOSE TRANSPORTER TRET1-2 HOMOLOG-LIKE PROTEIN"/>
    <property type="match status" value="1"/>
</dbReference>
<feature type="transmembrane region" description="Helical" evidence="5">
    <location>
        <begin position="558"/>
        <end position="577"/>
    </location>
</feature>
<name>A0AAV7XFG1_9NEOP</name>
<evidence type="ECO:0000313" key="7">
    <source>
        <dbReference type="EMBL" id="KAJ1522517.1"/>
    </source>
</evidence>
<feature type="transmembrane region" description="Helical" evidence="5">
    <location>
        <begin position="371"/>
        <end position="392"/>
    </location>
</feature>
<feature type="domain" description="Major facilitator superfamily (MFS) profile" evidence="6">
    <location>
        <begin position="101"/>
        <end position="581"/>
    </location>
</feature>
<dbReference type="GO" id="GO:0016020">
    <property type="term" value="C:membrane"/>
    <property type="evidence" value="ECO:0007669"/>
    <property type="project" value="UniProtKB-SubCell"/>
</dbReference>
<sequence>MARRSTQKRGLADDGCAADTTCTAQRYEAKRLSEEPSTSCAQAKSAGVAAMDDKASLDANRGTAAVFVVEKSVVRSPSGGRSPATSASGIPWRNCIPQVVASCVALSLTLHAGVNMAFPAIMIPQMERPDSAIHVDRDSASWMAAVVAVTTPVGSLAAGPLMDWAGRRAACLAPAVPLVVAWLLVPLAAGPVPKVSLVYAARALAGVAAGLTTAAGVYVSEVAHPALRPALLCLNSVFVSAGILMTACLGAAMSWGWMGAVFAVVAAVSGVATLLLAPESPHWLLSMAPGRQVERRTALARRALRRLNKDDRVMESSWDRLVDSASRPVAAARGHGEGLGEGLGEGQHLLGRRVFRSAAVFLQPATAKPMLILGVLFVVQQLSGTYVIIFYAVPLFAQIGSRIGTALDEFGVMVIMSTVRFVMSVVTALLSKRYGRRPMLMVSGLGMAACAVAAGATLVTAPALPVAPNGTATTPSSSVLASGEVFEASWPPLVFVVTFVTFSSLGYLVMPWTLVSELLPLASRGMGSGLLVSLAYLLMFGVVKSFPYLMAAVGARNVFYTFGAVACLGTVFVFFCLPETLCLSLDEIEAIFVRRGNEPADKRTLSPGPDRT</sequence>
<proteinExistence type="predicted"/>
<keyword evidence="3 5" id="KW-1133">Transmembrane helix</keyword>
<dbReference type="InterPro" id="IPR005828">
    <property type="entry name" value="MFS_sugar_transport-like"/>
</dbReference>
<evidence type="ECO:0000259" key="6">
    <source>
        <dbReference type="PROSITE" id="PS50850"/>
    </source>
</evidence>
<evidence type="ECO:0000256" key="1">
    <source>
        <dbReference type="ARBA" id="ARBA00004141"/>
    </source>
</evidence>
<dbReference type="GO" id="GO:0022857">
    <property type="term" value="F:transmembrane transporter activity"/>
    <property type="evidence" value="ECO:0007669"/>
    <property type="project" value="InterPro"/>
</dbReference>
<dbReference type="InterPro" id="IPR005829">
    <property type="entry name" value="Sugar_transporter_CS"/>
</dbReference>
<evidence type="ECO:0000313" key="8">
    <source>
        <dbReference type="Proteomes" id="UP001075354"/>
    </source>
</evidence>
<keyword evidence="2 5" id="KW-0812">Transmembrane</keyword>
<dbReference type="PRINTS" id="PR00171">
    <property type="entry name" value="SUGRTRNSPORT"/>
</dbReference>
<feature type="transmembrane region" description="Helical" evidence="5">
    <location>
        <begin position="142"/>
        <end position="162"/>
    </location>
</feature>
<dbReference type="Gene3D" id="1.20.1250.20">
    <property type="entry name" value="MFS general substrate transporter like domains"/>
    <property type="match status" value="1"/>
</dbReference>
<evidence type="ECO:0000256" key="2">
    <source>
        <dbReference type="ARBA" id="ARBA00022692"/>
    </source>
</evidence>
<dbReference type="PROSITE" id="PS00216">
    <property type="entry name" value="SUGAR_TRANSPORT_1"/>
    <property type="match status" value="1"/>
</dbReference>
<feature type="transmembrane region" description="Helical" evidence="5">
    <location>
        <begin position="169"/>
        <end position="189"/>
    </location>
</feature>
<keyword evidence="8" id="KW-1185">Reference proteome</keyword>
<dbReference type="FunFam" id="1.20.1250.20:FF:000249">
    <property type="entry name" value="facilitated trehalose transporter Tret1"/>
    <property type="match status" value="1"/>
</dbReference>
<feature type="transmembrane region" description="Helical" evidence="5">
    <location>
        <begin position="442"/>
        <end position="464"/>
    </location>
</feature>
<gene>
    <name evidence="7" type="ORF">ONE63_001705</name>
</gene>
<comment type="caution">
    <text evidence="7">The sequence shown here is derived from an EMBL/GenBank/DDBJ whole genome shotgun (WGS) entry which is preliminary data.</text>
</comment>
<comment type="subcellular location">
    <subcellularLocation>
        <location evidence="1">Membrane</location>
        <topology evidence="1">Multi-pass membrane protein</topology>
    </subcellularLocation>
</comment>
<keyword evidence="4 5" id="KW-0472">Membrane</keyword>
<dbReference type="Pfam" id="PF00083">
    <property type="entry name" value="Sugar_tr"/>
    <property type="match status" value="1"/>
</dbReference>
<reference evidence="7" key="1">
    <citation type="submission" date="2022-12" db="EMBL/GenBank/DDBJ databases">
        <title>Chromosome-level genome assembly of the bean flower thrips Megalurothrips usitatus.</title>
        <authorList>
            <person name="Ma L."/>
            <person name="Liu Q."/>
            <person name="Li H."/>
            <person name="Cai W."/>
        </authorList>
    </citation>
    <scope>NUCLEOTIDE SEQUENCE</scope>
    <source>
        <strain evidence="7">Cailab_2022a</strain>
    </source>
</reference>
<evidence type="ECO:0000256" key="5">
    <source>
        <dbReference type="SAM" id="Phobius"/>
    </source>
</evidence>
<dbReference type="SUPFAM" id="SSF103473">
    <property type="entry name" value="MFS general substrate transporter"/>
    <property type="match status" value="1"/>
</dbReference>
<feature type="transmembrane region" description="Helical" evidence="5">
    <location>
        <begin position="99"/>
        <end position="122"/>
    </location>
</feature>